<evidence type="ECO:0000313" key="3">
    <source>
        <dbReference type="EMBL" id="MET3731780.1"/>
    </source>
</evidence>
<evidence type="ECO:0000313" key="4">
    <source>
        <dbReference type="Proteomes" id="UP001549146"/>
    </source>
</evidence>
<name>A0ABV2LT89_9FLAO</name>
<gene>
    <name evidence="3" type="ORF">ABID46_001361</name>
</gene>
<reference evidence="3 4" key="1">
    <citation type="submission" date="2024-06" db="EMBL/GenBank/DDBJ databases">
        <title>Genomic Encyclopedia of Type Strains, Phase IV (KMG-IV): sequencing the most valuable type-strain genomes for metagenomic binning, comparative biology and taxonomic classification.</title>
        <authorList>
            <person name="Goeker M."/>
        </authorList>
    </citation>
    <scope>NUCLEOTIDE SEQUENCE [LARGE SCALE GENOMIC DNA]</scope>
    <source>
        <strain evidence="3 4">DSM 29388</strain>
    </source>
</reference>
<accession>A0ABV2LT89</accession>
<sequence length="105" mass="11266">MKKIIAIMALAAAPVLFAQQKRVDAQPQASSLDATTSKTKAESIKQEELKKREAEAVSKKAEDSKALEAKKAESSRNVNKVIAPQSLKEESSRKASTAAPAKTTK</sequence>
<dbReference type="EMBL" id="JBEPMO010000006">
    <property type="protein sequence ID" value="MET3731780.1"/>
    <property type="molecule type" value="Genomic_DNA"/>
</dbReference>
<feature type="compositionally biased region" description="Low complexity" evidence="1">
    <location>
        <begin position="94"/>
        <end position="105"/>
    </location>
</feature>
<feature type="signal peptide" evidence="2">
    <location>
        <begin position="1"/>
        <end position="18"/>
    </location>
</feature>
<proteinExistence type="predicted"/>
<dbReference type="RefSeq" id="WP_354508366.1">
    <property type="nucleotide sequence ID" value="NZ_JBEPMO010000006.1"/>
</dbReference>
<organism evidence="3 4">
    <name type="scientific">Moheibacter stercoris</name>
    <dbReference type="NCBI Taxonomy" id="1628251"/>
    <lineage>
        <taxon>Bacteria</taxon>
        <taxon>Pseudomonadati</taxon>
        <taxon>Bacteroidota</taxon>
        <taxon>Flavobacteriia</taxon>
        <taxon>Flavobacteriales</taxon>
        <taxon>Weeksellaceae</taxon>
        <taxon>Moheibacter</taxon>
    </lineage>
</organism>
<protein>
    <submittedName>
        <fullName evidence="3">Tfp pilus assembly protein FimT</fullName>
    </submittedName>
</protein>
<keyword evidence="4" id="KW-1185">Reference proteome</keyword>
<feature type="chain" id="PRO_5047143721" evidence="2">
    <location>
        <begin position="19"/>
        <end position="105"/>
    </location>
</feature>
<evidence type="ECO:0000256" key="2">
    <source>
        <dbReference type="SAM" id="SignalP"/>
    </source>
</evidence>
<feature type="region of interest" description="Disordered" evidence="1">
    <location>
        <begin position="21"/>
        <end position="105"/>
    </location>
</feature>
<feature type="compositionally biased region" description="Polar residues" evidence="1">
    <location>
        <begin position="27"/>
        <end position="38"/>
    </location>
</feature>
<feature type="compositionally biased region" description="Basic and acidic residues" evidence="1">
    <location>
        <begin position="39"/>
        <end position="74"/>
    </location>
</feature>
<comment type="caution">
    <text evidence="3">The sequence shown here is derived from an EMBL/GenBank/DDBJ whole genome shotgun (WGS) entry which is preliminary data.</text>
</comment>
<dbReference type="Proteomes" id="UP001549146">
    <property type="component" value="Unassembled WGS sequence"/>
</dbReference>
<evidence type="ECO:0000256" key="1">
    <source>
        <dbReference type="SAM" id="MobiDB-lite"/>
    </source>
</evidence>
<keyword evidence="2" id="KW-0732">Signal</keyword>